<reference evidence="2" key="1">
    <citation type="journal article" date="2020" name="Stud. Mycol.">
        <title>101 Dothideomycetes genomes: a test case for predicting lifestyles and emergence of pathogens.</title>
        <authorList>
            <person name="Haridas S."/>
            <person name="Albert R."/>
            <person name="Binder M."/>
            <person name="Bloem J."/>
            <person name="Labutti K."/>
            <person name="Salamov A."/>
            <person name="Andreopoulos B."/>
            <person name="Baker S."/>
            <person name="Barry K."/>
            <person name="Bills G."/>
            <person name="Bluhm B."/>
            <person name="Cannon C."/>
            <person name="Castanera R."/>
            <person name="Culley D."/>
            <person name="Daum C."/>
            <person name="Ezra D."/>
            <person name="Gonzalez J."/>
            <person name="Henrissat B."/>
            <person name="Kuo A."/>
            <person name="Liang C."/>
            <person name="Lipzen A."/>
            <person name="Lutzoni F."/>
            <person name="Magnuson J."/>
            <person name="Mondo S."/>
            <person name="Nolan M."/>
            <person name="Ohm R."/>
            <person name="Pangilinan J."/>
            <person name="Park H.-J."/>
            <person name="Ramirez L."/>
            <person name="Alfaro M."/>
            <person name="Sun H."/>
            <person name="Tritt A."/>
            <person name="Yoshinaga Y."/>
            <person name="Zwiers L.-H."/>
            <person name="Turgeon B."/>
            <person name="Goodwin S."/>
            <person name="Spatafora J."/>
            <person name="Crous P."/>
            <person name="Grigoriev I."/>
        </authorList>
    </citation>
    <scope>NUCLEOTIDE SEQUENCE</scope>
    <source>
        <strain evidence="2">CBS 115976</strain>
    </source>
</reference>
<feature type="domain" description="HAM1-like N-terminal" evidence="1">
    <location>
        <begin position="227"/>
        <end position="585"/>
    </location>
</feature>
<accession>A0A6A6UF01</accession>
<dbReference type="InterPro" id="IPR045967">
    <property type="entry name" value="HAM1-like_N"/>
</dbReference>
<keyword evidence="3" id="KW-1185">Reference proteome</keyword>
<dbReference type="InterPro" id="IPR017943">
    <property type="entry name" value="Bactericidal_perm-incr_a/b_dom"/>
</dbReference>
<gene>
    <name evidence="2" type="ORF">BT63DRAFT_200503</name>
</gene>
<evidence type="ECO:0000259" key="1">
    <source>
        <dbReference type="Pfam" id="PF19343"/>
    </source>
</evidence>
<organism evidence="2 3">
    <name type="scientific">Microthyrium microscopicum</name>
    <dbReference type="NCBI Taxonomy" id="703497"/>
    <lineage>
        <taxon>Eukaryota</taxon>
        <taxon>Fungi</taxon>
        <taxon>Dikarya</taxon>
        <taxon>Ascomycota</taxon>
        <taxon>Pezizomycotina</taxon>
        <taxon>Dothideomycetes</taxon>
        <taxon>Dothideomycetes incertae sedis</taxon>
        <taxon>Microthyriales</taxon>
        <taxon>Microthyriaceae</taxon>
        <taxon>Microthyrium</taxon>
    </lineage>
</organism>
<dbReference type="GO" id="GO:0008289">
    <property type="term" value="F:lipid binding"/>
    <property type="evidence" value="ECO:0007669"/>
    <property type="project" value="InterPro"/>
</dbReference>
<proteinExistence type="predicted"/>
<sequence length="754" mass="83814">MFSCFGYGGGDDEHEPLLPQYNDDTTLQRELHKKLHSYQMLQAIRNGYMPSTEQLVANLRSLLGTDVLNPTDSSLSRSGHRLSKLMKDWLKDFMTLLMNKNNDDQVQQLIWDIIHSKVTVDVQDVARQAGKARAKADSAAVYQSLQTVGSLLLTNPDFRLFLSDLSTIGRQVFQDTAHAVSGVAEEAGDRIAPSDDAVAAIQSPGNDESSKDDTVRYPSKDDLGAQVAEVSQVASDGIAKVAEQARDSVTENLSGQQKESLIYRLKQAISRLRKRPDYSDSVSTISLLIKRWALVYSQALQDTASTLQDDVHENAAADRAVRNTWSLLSSLGEKKEWDKLEDCLKQVMSHKDNDPEFDNLITDLSGSVEKLLTDPDFLDHAEEKFNELRGKSEKVKTDSNLRKDLDRLVAQSQRTLQSVISDKDVSNLIRDSEQLIKLVSPSGEYINTTLMTDVLNVFGPVLIQAVQTLPIPRLEVSTPELDLLLENLILTPGHTVNRSSFLPYQFAVSTTNDIVVRKTHTSQIASSLSTNVTLKLDGFSVQAQDVGFWMRTHVGILRFVDSGLASFALDERGIDIHVDVAVAQNSLEQILSLKAVRVHVHKLNFNLKSSTFSICAWLLRPLLRPIIRKVLERQLALAITVFFRAANRELVFARERLRATRIADPKDMLTFFKAVAARLTPEDDPDVYTRVGVDEPGRGVFKGKYAPGSLAKVWAQEGQHAGEIVEDGAEVIGRGKTGWRNEVFDVHANSTLLG</sequence>
<dbReference type="SUPFAM" id="SSF55394">
    <property type="entry name" value="Bactericidal permeability-increasing protein, BPI"/>
    <property type="match status" value="1"/>
</dbReference>
<name>A0A6A6UF01_9PEZI</name>
<evidence type="ECO:0000313" key="2">
    <source>
        <dbReference type="EMBL" id="KAF2670762.1"/>
    </source>
</evidence>
<evidence type="ECO:0000313" key="3">
    <source>
        <dbReference type="Proteomes" id="UP000799302"/>
    </source>
</evidence>
<dbReference type="EMBL" id="MU004233">
    <property type="protein sequence ID" value="KAF2670762.1"/>
    <property type="molecule type" value="Genomic_DNA"/>
</dbReference>
<dbReference type="Pfam" id="PF19343">
    <property type="entry name" value="HAM1_N"/>
    <property type="match status" value="2"/>
</dbReference>
<dbReference type="Proteomes" id="UP000799302">
    <property type="component" value="Unassembled WGS sequence"/>
</dbReference>
<dbReference type="PANTHER" id="PTHR31138:SF4">
    <property type="entry name" value="DUF5923 DOMAIN-CONTAINING PROTEIN"/>
    <property type="match status" value="1"/>
</dbReference>
<dbReference type="Gene3D" id="3.15.10.10">
    <property type="entry name" value="Bactericidal permeability-increasing protein, domain 1"/>
    <property type="match status" value="1"/>
</dbReference>
<dbReference type="PANTHER" id="PTHR31138">
    <property type="entry name" value="CHROMOSOME 19, WHOLE GENOME SHOTGUN SEQUENCE"/>
    <property type="match status" value="1"/>
</dbReference>
<dbReference type="OrthoDB" id="5407957at2759"/>
<feature type="domain" description="HAM1-like N-terminal" evidence="1">
    <location>
        <begin position="23"/>
        <end position="226"/>
    </location>
</feature>
<dbReference type="AlphaFoldDB" id="A0A6A6UF01"/>
<protein>
    <recommendedName>
        <fullName evidence="1">HAM1-like N-terminal domain-containing protein</fullName>
    </recommendedName>
</protein>